<keyword evidence="3" id="KW-0238">DNA-binding</keyword>
<accession>A0ABT2B6X5</accession>
<dbReference type="PANTHER" id="PTHR11361">
    <property type="entry name" value="DNA MISMATCH REPAIR PROTEIN MUTS FAMILY MEMBER"/>
    <property type="match status" value="1"/>
</dbReference>
<evidence type="ECO:0000313" key="5">
    <source>
        <dbReference type="EMBL" id="MCS0603693.1"/>
    </source>
</evidence>
<feature type="domain" description="DNA mismatch repair proteins mutS family" evidence="4">
    <location>
        <begin position="330"/>
        <end position="506"/>
    </location>
</feature>
<dbReference type="SMART" id="SM00534">
    <property type="entry name" value="MUTSac"/>
    <property type="match status" value="1"/>
</dbReference>
<proteinExistence type="predicted"/>
<dbReference type="InterPro" id="IPR045076">
    <property type="entry name" value="MutS"/>
</dbReference>
<gene>
    <name evidence="5" type="ORF">NX794_21100</name>
</gene>
<evidence type="ECO:0000256" key="3">
    <source>
        <dbReference type="ARBA" id="ARBA00023125"/>
    </source>
</evidence>
<reference evidence="5 6" key="1">
    <citation type="submission" date="2022-08" db="EMBL/GenBank/DDBJ databases">
        <authorList>
            <person name="Somphong A."/>
            <person name="Phongsopitanun W."/>
        </authorList>
    </citation>
    <scope>NUCLEOTIDE SEQUENCE [LARGE SCALE GENOMIC DNA]</scope>
    <source>
        <strain evidence="5 6">LP11</strain>
    </source>
</reference>
<dbReference type="RefSeq" id="WP_258780189.1">
    <property type="nucleotide sequence ID" value="NZ_JANUGP010000016.1"/>
</dbReference>
<comment type="caution">
    <text evidence="5">The sequence shown here is derived from an EMBL/GenBank/DDBJ whole genome shotgun (WGS) entry which is preliminary data.</text>
</comment>
<dbReference type="PANTHER" id="PTHR11361:SF34">
    <property type="entry name" value="DNA MISMATCH REPAIR PROTEIN MSH1, MITOCHONDRIAL"/>
    <property type="match status" value="1"/>
</dbReference>
<protein>
    <recommendedName>
        <fullName evidence="4">DNA mismatch repair proteins mutS family domain-containing protein</fullName>
    </recommendedName>
</protein>
<dbReference type="Proteomes" id="UP001205612">
    <property type="component" value="Unassembled WGS sequence"/>
</dbReference>
<keyword evidence="6" id="KW-1185">Reference proteome</keyword>
<dbReference type="Gene3D" id="3.40.50.300">
    <property type="entry name" value="P-loop containing nucleotide triphosphate hydrolases"/>
    <property type="match status" value="1"/>
</dbReference>
<dbReference type="Pfam" id="PF00488">
    <property type="entry name" value="MutS_V"/>
    <property type="match status" value="1"/>
</dbReference>
<keyword evidence="1" id="KW-0547">Nucleotide-binding</keyword>
<evidence type="ECO:0000313" key="6">
    <source>
        <dbReference type="Proteomes" id="UP001205612"/>
    </source>
</evidence>
<evidence type="ECO:0000259" key="4">
    <source>
        <dbReference type="SMART" id="SM00534"/>
    </source>
</evidence>
<dbReference type="EMBL" id="JANUGP010000016">
    <property type="protein sequence ID" value="MCS0603693.1"/>
    <property type="molecule type" value="Genomic_DNA"/>
</dbReference>
<dbReference type="InterPro" id="IPR000432">
    <property type="entry name" value="DNA_mismatch_repair_MutS_C"/>
</dbReference>
<evidence type="ECO:0000256" key="1">
    <source>
        <dbReference type="ARBA" id="ARBA00022741"/>
    </source>
</evidence>
<keyword evidence="2" id="KW-0067">ATP-binding</keyword>
<name>A0ABT2B6X5_9ACTN</name>
<dbReference type="SUPFAM" id="SSF52540">
    <property type="entry name" value="P-loop containing nucleoside triphosphate hydrolases"/>
    <property type="match status" value="1"/>
</dbReference>
<organism evidence="5 6">
    <name type="scientific">Streptomyces pyxinicus</name>
    <dbReference type="NCBI Taxonomy" id="2970331"/>
    <lineage>
        <taxon>Bacteria</taxon>
        <taxon>Bacillati</taxon>
        <taxon>Actinomycetota</taxon>
        <taxon>Actinomycetes</taxon>
        <taxon>Kitasatosporales</taxon>
        <taxon>Streptomycetaceae</taxon>
        <taxon>Streptomyces</taxon>
    </lineage>
</organism>
<dbReference type="InterPro" id="IPR027417">
    <property type="entry name" value="P-loop_NTPase"/>
</dbReference>
<sequence>MPFPSVLFADPAQRDAVAAQREPACYTDLNLDQIVSSLTAGRRSYQLEPFFYARLTDADAIAYRHEVFRDLEDQALSEGVARFAAGMREMRRRRDQAAKPRHPHQRDSLLVDTAETYCTAVRTLADVLDRADVASRALRSLRAFLAGYVRSEPFDELTEGVRRVRESLASVHYCMTVGAGKVTVTRYAGEADYGAEVLAAFEKFKQEEATSSRVSAPDFLDMNHIEEAVLDRVAMLFPDVFRTLEDFCTRHHDPLDPTVAAFDREVQFYLAYLELADRLRAAGLPLCFPEVSTTSKAVAGRDVFDLALAVKLVDDGTPVVTNDFELRGPERVLVVSGPNQGGKTTFARTVGQLHQLAALGCPVPGGEARLFLCDEVFTHFERGENLADLSGKLKDDLVRVRAILERATPAGLVIMNEVFTSTTLDDALLLGTRVLRKIIERDLLCVCVTFVDELSRLGPATVSMTSTVVPGDPAVRTYRIVRRPADGLSHALAIAEKYRLTYERLTDRITVRTAGRTTS</sequence>
<evidence type="ECO:0000256" key="2">
    <source>
        <dbReference type="ARBA" id="ARBA00022840"/>
    </source>
</evidence>